<evidence type="ECO:0000256" key="1">
    <source>
        <dbReference type="SAM" id="Phobius"/>
    </source>
</evidence>
<dbReference type="RefSeq" id="WP_265265820.1">
    <property type="nucleotide sequence ID" value="NZ_JAIHOM010000098.1"/>
</dbReference>
<keyword evidence="1" id="KW-0812">Transmembrane</keyword>
<dbReference type="InterPro" id="IPR025698">
    <property type="entry name" value="2TM_dom"/>
</dbReference>
<feature type="domain" description="2TM" evidence="2">
    <location>
        <begin position="70"/>
        <end position="149"/>
    </location>
</feature>
<evidence type="ECO:0000259" key="2">
    <source>
        <dbReference type="Pfam" id="PF13239"/>
    </source>
</evidence>
<keyword evidence="4" id="KW-1185">Reference proteome</keyword>
<dbReference type="EMBL" id="JAIHOM010000098">
    <property type="protein sequence ID" value="MCW6037938.1"/>
    <property type="molecule type" value="Genomic_DNA"/>
</dbReference>
<evidence type="ECO:0000313" key="4">
    <source>
        <dbReference type="Proteomes" id="UP001526426"/>
    </source>
</evidence>
<protein>
    <submittedName>
        <fullName evidence="3">2TM domain-containing protein</fullName>
    </submittedName>
</protein>
<feature type="transmembrane region" description="Helical" evidence="1">
    <location>
        <begin position="86"/>
        <end position="105"/>
    </location>
</feature>
<dbReference type="Proteomes" id="UP001526426">
    <property type="component" value="Unassembled WGS sequence"/>
</dbReference>
<keyword evidence="1" id="KW-1133">Transmembrane helix</keyword>
<sequence length="165" mass="19296">MTGSDLNHPPTYQPEEIQQILQIAIAQQDYDGELTRQQLLEIAAEMEISPEKLYLAEQAWLEKKQTDQLHQEFDAYRKEQFQQKTIKYLVITFFFIGLDLISGGGFSWSRYILLFTSAGVAFNAWQVFQPKGVAYQRAFERWERNRQIKNTLQGIWTTVQKALQA</sequence>
<comment type="caution">
    <text evidence="3">The sequence shown here is derived from an EMBL/GenBank/DDBJ whole genome shotgun (WGS) entry which is preliminary data.</text>
</comment>
<evidence type="ECO:0000313" key="3">
    <source>
        <dbReference type="EMBL" id="MCW6037938.1"/>
    </source>
</evidence>
<organism evidence="3 4">
    <name type="scientific">Spirulina subsalsa FACHB-351</name>
    <dbReference type="NCBI Taxonomy" id="234711"/>
    <lineage>
        <taxon>Bacteria</taxon>
        <taxon>Bacillati</taxon>
        <taxon>Cyanobacteriota</taxon>
        <taxon>Cyanophyceae</taxon>
        <taxon>Spirulinales</taxon>
        <taxon>Spirulinaceae</taxon>
        <taxon>Spirulina</taxon>
    </lineage>
</organism>
<name>A0ABT3L8V1_9CYAN</name>
<accession>A0ABT3L8V1</accession>
<reference evidence="3 4" key="1">
    <citation type="submission" date="2021-08" db="EMBL/GenBank/DDBJ databases">
        <title>Draft genome sequence of Spirulina subsalsa with high tolerance to salinity and hype-accumulation of phycocyanin.</title>
        <authorList>
            <person name="Pei H."/>
            <person name="Jiang L."/>
        </authorList>
    </citation>
    <scope>NUCLEOTIDE SEQUENCE [LARGE SCALE GENOMIC DNA]</scope>
    <source>
        <strain evidence="3 4">FACHB-351</strain>
    </source>
</reference>
<keyword evidence="1" id="KW-0472">Membrane</keyword>
<dbReference type="Pfam" id="PF13239">
    <property type="entry name" value="2TM"/>
    <property type="match status" value="1"/>
</dbReference>
<gene>
    <name evidence="3" type="ORF">K4A83_16890</name>
</gene>
<proteinExistence type="predicted"/>